<keyword evidence="1" id="KW-0472">Membrane</keyword>
<name>A0A518GBZ9_9BACT</name>
<dbReference type="AlphaFoldDB" id="A0A518GBZ9"/>
<keyword evidence="1" id="KW-1133">Transmembrane helix</keyword>
<feature type="transmembrane region" description="Helical" evidence="1">
    <location>
        <begin position="20"/>
        <end position="44"/>
    </location>
</feature>
<gene>
    <name evidence="2" type="ORF">Q31a_45180</name>
</gene>
<evidence type="ECO:0000313" key="2">
    <source>
        <dbReference type="EMBL" id="QDV26146.1"/>
    </source>
</evidence>
<evidence type="ECO:0000256" key="1">
    <source>
        <dbReference type="SAM" id="Phobius"/>
    </source>
</evidence>
<proteinExistence type="predicted"/>
<dbReference type="EMBL" id="CP036298">
    <property type="protein sequence ID" value="QDV26146.1"/>
    <property type="molecule type" value="Genomic_DNA"/>
</dbReference>
<evidence type="ECO:0000313" key="3">
    <source>
        <dbReference type="Proteomes" id="UP000318017"/>
    </source>
</evidence>
<protein>
    <submittedName>
        <fullName evidence="2">Uncharacterized protein</fullName>
    </submittedName>
</protein>
<keyword evidence="1" id="KW-0812">Transmembrane</keyword>
<accession>A0A518GBZ9</accession>
<dbReference type="OrthoDB" id="245377at2"/>
<dbReference type="KEGG" id="ahel:Q31a_45180"/>
<organism evidence="2 3">
    <name type="scientific">Aureliella helgolandensis</name>
    <dbReference type="NCBI Taxonomy" id="2527968"/>
    <lineage>
        <taxon>Bacteria</taxon>
        <taxon>Pseudomonadati</taxon>
        <taxon>Planctomycetota</taxon>
        <taxon>Planctomycetia</taxon>
        <taxon>Pirellulales</taxon>
        <taxon>Pirellulaceae</taxon>
        <taxon>Aureliella</taxon>
    </lineage>
</organism>
<keyword evidence="3" id="KW-1185">Reference proteome</keyword>
<dbReference type="Proteomes" id="UP000318017">
    <property type="component" value="Chromosome"/>
</dbReference>
<reference evidence="2 3" key="1">
    <citation type="submission" date="2019-02" db="EMBL/GenBank/DDBJ databases">
        <title>Deep-cultivation of Planctomycetes and their phenomic and genomic characterization uncovers novel biology.</title>
        <authorList>
            <person name="Wiegand S."/>
            <person name="Jogler M."/>
            <person name="Boedeker C."/>
            <person name="Pinto D."/>
            <person name="Vollmers J."/>
            <person name="Rivas-Marin E."/>
            <person name="Kohn T."/>
            <person name="Peeters S.H."/>
            <person name="Heuer A."/>
            <person name="Rast P."/>
            <person name="Oberbeckmann S."/>
            <person name="Bunk B."/>
            <person name="Jeske O."/>
            <person name="Meyerdierks A."/>
            <person name="Storesund J.E."/>
            <person name="Kallscheuer N."/>
            <person name="Luecker S."/>
            <person name="Lage O.M."/>
            <person name="Pohl T."/>
            <person name="Merkel B.J."/>
            <person name="Hornburger P."/>
            <person name="Mueller R.-W."/>
            <person name="Bruemmer F."/>
            <person name="Labrenz M."/>
            <person name="Spormann A.M."/>
            <person name="Op den Camp H."/>
            <person name="Overmann J."/>
            <person name="Amann R."/>
            <person name="Jetten M.S.M."/>
            <person name="Mascher T."/>
            <person name="Medema M.H."/>
            <person name="Devos D.P."/>
            <person name="Kaster A.-K."/>
            <person name="Ovreas L."/>
            <person name="Rohde M."/>
            <person name="Galperin M.Y."/>
            <person name="Jogler C."/>
        </authorList>
    </citation>
    <scope>NUCLEOTIDE SEQUENCE [LARGE SCALE GENOMIC DNA]</scope>
    <source>
        <strain evidence="2 3">Q31a</strain>
    </source>
</reference>
<sequence length="563" mass="61298">MSKQSSPISHETLSGKPARWMAGMPALVFGGLAFLVAVYGQWILPAQLPTRYASVAEQLQVKYQQIRQRGETADIEQLQRVAGEIDVVYSRLTALENGNPARYWQWAKFQDEHAQFLRQSLASPSGSLSEAARDELQTQARSFDEKARNVIEQLSVGESEFKSQAILWSLRGQYENGIAGTGIPNAAALATQVEHLLASEIEGIDSEPNRLLVLQLAMESIWDAYESGTDAASANSGTLQEPSPAGTKPELLDQAKLLAERRARIQSVWETYQRLAPQHPEAKVQWQSVAAMLYALGAEGAVAPEATLPANVRSLVASKEQSWQERLAEIELACVTGEWEAVAYTLSRQDTNNNVAVRAGAARTICRLAASELATVNSEWLEKYPVGLNFAWQIGANLPEFPQLMWEAAIELSGGSAAPLVLSPGVADAIAGSSSNTLKHTLLAFARALNDEFEVSRSHLELLHRAAGNLTMVARIALTYDRLHVLPTPEMDRQIETLLQQSTQIDAQDGAAWLALGVIQLRESQATAAVASLTEAQQLLGKVPVVEQYLKVATEASRTAADQ</sequence>
<dbReference type="RefSeq" id="WP_145082078.1">
    <property type="nucleotide sequence ID" value="NZ_CP036298.1"/>
</dbReference>